<protein>
    <submittedName>
        <fullName evidence="3">Uncharacterized protein</fullName>
    </submittedName>
</protein>
<dbReference type="AlphaFoldDB" id="A0A915J8L1"/>
<dbReference type="WBParaSite" id="nRc.2.0.1.t22059-RA">
    <property type="protein sequence ID" value="nRc.2.0.1.t22059-RA"/>
    <property type="gene ID" value="nRc.2.0.1.g22059"/>
</dbReference>
<dbReference type="Proteomes" id="UP000887565">
    <property type="component" value="Unplaced"/>
</dbReference>
<organism evidence="2 3">
    <name type="scientific">Romanomermis culicivorax</name>
    <name type="common">Nematode worm</name>
    <dbReference type="NCBI Taxonomy" id="13658"/>
    <lineage>
        <taxon>Eukaryota</taxon>
        <taxon>Metazoa</taxon>
        <taxon>Ecdysozoa</taxon>
        <taxon>Nematoda</taxon>
        <taxon>Enoplea</taxon>
        <taxon>Dorylaimia</taxon>
        <taxon>Mermithida</taxon>
        <taxon>Mermithoidea</taxon>
        <taxon>Mermithidae</taxon>
        <taxon>Romanomermis</taxon>
    </lineage>
</organism>
<feature type="compositionally biased region" description="Polar residues" evidence="1">
    <location>
        <begin position="1"/>
        <end position="15"/>
    </location>
</feature>
<feature type="region of interest" description="Disordered" evidence="1">
    <location>
        <begin position="1"/>
        <end position="24"/>
    </location>
</feature>
<sequence>MQQSFERPCHTSSDSVGRHRPESAVLADIGDRHQIAILIEHKKNYENIVQLDSSSWRNLDNKLARHNPDDAKLEIIDIQTYEPYVARCNQKS</sequence>
<evidence type="ECO:0000256" key="1">
    <source>
        <dbReference type="SAM" id="MobiDB-lite"/>
    </source>
</evidence>
<name>A0A915J8L1_ROMCU</name>
<keyword evidence="2" id="KW-1185">Reference proteome</keyword>
<reference evidence="3" key="1">
    <citation type="submission" date="2022-11" db="UniProtKB">
        <authorList>
            <consortium name="WormBaseParasite"/>
        </authorList>
    </citation>
    <scope>IDENTIFICATION</scope>
</reference>
<proteinExistence type="predicted"/>
<evidence type="ECO:0000313" key="2">
    <source>
        <dbReference type="Proteomes" id="UP000887565"/>
    </source>
</evidence>
<evidence type="ECO:0000313" key="3">
    <source>
        <dbReference type="WBParaSite" id="nRc.2.0.1.t22059-RA"/>
    </source>
</evidence>
<accession>A0A915J8L1</accession>